<accession>A0A2N3I6K5</accession>
<dbReference type="PROSITE" id="PS51257">
    <property type="entry name" value="PROKAR_LIPOPROTEIN"/>
    <property type="match status" value="1"/>
</dbReference>
<reference evidence="1 2" key="1">
    <citation type="journal article" date="2017" name="Front. Microbiol.">
        <title>Labilibaculum manganireducens gen. nov., sp. nov. and Labilibaculum filiforme sp. nov., Novel Bacteroidetes Isolated from Subsurface Sediments of the Baltic Sea.</title>
        <authorList>
            <person name="Vandieken V."/>
            <person name="Marshall I.P."/>
            <person name="Niemann H."/>
            <person name="Engelen B."/>
            <person name="Cypionka H."/>
        </authorList>
    </citation>
    <scope>NUCLEOTIDE SEQUENCE [LARGE SCALE GENOMIC DNA]</scope>
    <source>
        <strain evidence="1 2">59.16B</strain>
    </source>
</reference>
<dbReference type="EMBL" id="MVDD01000001">
    <property type="protein sequence ID" value="PKQ65935.1"/>
    <property type="molecule type" value="Genomic_DNA"/>
</dbReference>
<proteinExistence type="predicted"/>
<comment type="caution">
    <text evidence="1">The sequence shown here is derived from an EMBL/GenBank/DDBJ whole genome shotgun (WGS) entry which is preliminary data.</text>
</comment>
<gene>
    <name evidence="1" type="ORF">BZG02_01100</name>
</gene>
<evidence type="ECO:0000313" key="2">
    <source>
        <dbReference type="Proteomes" id="UP000233535"/>
    </source>
</evidence>
<dbReference type="AlphaFoldDB" id="A0A2N3I6K5"/>
<keyword evidence="2" id="KW-1185">Reference proteome</keyword>
<dbReference type="InterPro" id="IPR038668">
    <property type="entry name" value="Lipid-bd_sf"/>
</dbReference>
<protein>
    <submittedName>
        <fullName evidence="1">Uncharacterized protein</fullName>
    </submittedName>
</protein>
<dbReference type="Pfam" id="PF12888">
    <property type="entry name" value="Lipid_bd"/>
    <property type="match status" value="1"/>
</dbReference>
<organism evidence="1 2">
    <name type="scientific">Labilibaculum filiforme</name>
    <dbReference type="NCBI Taxonomy" id="1940526"/>
    <lineage>
        <taxon>Bacteria</taxon>
        <taxon>Pseudomonadati</taxon>
        <taxon>Bacteroidota</taxon>
        <taxon>Bacteroidia</taxon>
        <taxon>Marinilabiliales</taxon>
        <taxon>Marinifilaceae</taxon>
        <taxon>Labilibaculum</taxon>
    </lineage>
</organism>
<dbReference type="Gene3D" id="2.40.128.220">
    <property type="match status" value="1"/>
</dbReference>
<dbReference type="Proteomes" id="UP000233535">
    <property type="component" value="Unassembled WGS sequence"/>
</dbReference>
<name>A0A2N3I6K5_9BACT</name>
<sequence length="223" mass="24822">MNKLFLVATVMIVGLSFTSCDDDIEIWDSATLEYSGSYVCQVQYEDGSVYADYSDSRIIDIYNTEANVDNEVWFTDHGKWLEITSKFFLNGDASSFASKSLSYDDLPLNNSMVKVPTTKPTAAGETVVKNIWGAKTGLVEGKVLQKAATTIGGNVADSIYMKVVFLYGDVTFKSQEVPEAYRANPDVAEFEWIFDSSVYDTSSTDETYIYSGHRYTGFSEDSH</sequence>
<evidence type="ECO:0000313" key="1">
    <source>
        <dbReference type="EMBL" id="PKQ65935.1"/>
    </source>
</evidence>
<dbReference type="InterPro" id="IPR024404">
    <property type="entry name" value="Lipid-bd_put"/>
</dbReference>